<name>A0A9P5P2J3_9AGAR</name>
<evidence type="ECO:0000313" key="2">
    <source>
        <dbReference type="Proteomes" id="UP000772434"/>
    </source>
</evidence>
<evidence type="ECO:0000313" key="1">
    <source>
        <dbReference type="EMBL" id="KAF9037424.1"/>
    </source>
</evidence>
<accession>A0A9P5P2J3</accession>
<proteinExistence type="predicted"/>
<comment type="caution">
    <text evidence="1">The sequence shown here is derived from an EMBL/GenBank/DDBJ whole genome shotgun (WGS) entry which is preliminary data.</text>
</comment>
<organism evidence="1 2">
    <name type="scientific">Rhodocollybia butyracea</name>
    <dbReference type="NCBI Taxonomy" id="206335"/>
    <lineage>
        <taxon>Eukaryota</taxon>
        <taxon>Fungi</taxon>
        <taxon>Dikarya</taxon>
        <taxon>Basidiomycota</taxon>
        <taxon>Agaricomycotina</taxon>
        <taxon>Agaricomycetes</taxon>
        <taxon>Agaricomycetidae</taxon>
        <taxon>Agaricales</taxon>
        <taxon>Marasmiineae</taxon>
        <taxon>Omphalotaceae</taxon>
        <taxon>Rhodocollybia</taxon>
    </lineage>
</organism>
<reference evidence="1" key="1">
    <citation type="submission" date="2020-11" db="EMBL/GenBank/DDBJ databases">
        <authorList>
            <consortium name="DOE Joint Genome Institute"/>
            <person name="Ahrendt S."/>
            <person name="Riley R."/>
            <person name="Andreopoulos W."/>
            <person name="Labutti K."/>
            <person name="Pangilinan J."/>
            <person name="Ruiz-Duenas F.J."/>
            <person name="Barrasa J.M."/>
            <person name="Sanchez-Garcia M."/>
            <person name="Camarero S."/>
            <person name="Miyauchi S."/>
            <person name="Serrano A."/>
            <person name="Linde D."/>
            <person name="Babiker R."/>
            <person name="Drula E."/>
            <person name="Ayuso-Fernandez I."/>
            <person name="Pacheco R."/>
            <person name="Padilla G."/>
            <person name="Ferreira P."/>
            <person name="Barriuso J."/>
            <person name="Kellner H."/>
            <person name="Castanera R."/>
            <person name="Alfaro M."/>
            <person name="Ramirez L."/>
            <person name="Pisabarro A.G."/>
            <person name="Kuo A."/>
            <person name="Tritt A."/>
            <person name="Lipzen A."/>
            <person name="He G."/>
            <person name="Yan M."/>
            <person name="Ng V."/>
            <person name="Cullen D."/>
            <person name="Martin F."/>
            <person name="Rosso M.-N."/>
            <person name="Henrissat B."/>
            <person name="Hibbett D."/>
            <person name="Martinez A.T."/>
            <person name="Grigoriev I.V."/>
        </authorList>
    </citation>
    <scope>NUCLEOTIDE SEQUENCE</scope>
    <source>
        <strain evidence="1">AH 40177</strain>
    </source>
</reference>
<keyword evidence="2" id="KW-1185">Reference proteome</keyword>
<dbReference type="AlphaFoldDB" id="A0A9P5P2J3"/>
<protein>
    <submittedName>
        <fullName evidence="1">Uncharacterized protein</fullName>
    </submittedName>
</protein>
<dbReference type="EMBL" id="JADNRY010000596">
    <property type="protein sequence ID" value="KAF9037424.1"/>
    <property type="molecule type" value="Genomic_DNA"/>
</dbReference>
<dbReference type="OrthoDB" id="2621411at2759"/>
<dbReference type="Proteomes" id="UP000772434">
    <property type="component" value="Unassembled WGS sequence"/>
</dbReference>
<gene>
    <name evidence="1" type="ORF">BDP27DRAFT_1435556</name>
</gene>
<sequence>MLVLCYSSIELIFGPDGPSKAFDRLVKWTGKIIDGKDKCYQKVDVDLEALHILEALIFDISEEAGVAGNQQWGLDAGAHLHDWNPWSEYGPERHVANRREGDDDVECQASYLCL</sequence>